<dbReference type="Pfam" id="PF10106">
    <property type="entry name" value="DUF2345"/>
    <property type="match status" value="1"/>
</dbReference>
<dbReference type="EMBL" id="SNXW01000006">
    <property type="protein sequence ID" value="TDP82065.1"/>
    <property type="molecule type" value="Genomic_DNA"/>
</dbReference>
<evidence type="ECO:0000259" key="2">
    <source>
        <dbReference type="Pfam" id="PF04717"/>
    </source>
</evidence>
<sequence>MWGTQDLSAVLPEGASGLLAQLRAALSLTQNTRLLQLDTALPSGTLIPERCSVHEALHAEQPFLAELDCVSTHSGIPLTSLMGTGATLQLRLQDGGWRAWHGHVARAAHLGSDGGLTRYRLQLRDFTHWASLRRDTRIFQDQTAADIVQSVLMAHPQAQLRLDVSHPGPVRAITTQYRETDWAFAQRLMASEGWSWRIDHDPHNTDSPSGTTSLLTPSRHTLVVFDAQAPRPELGTLRFSRPGMRGATPDGFAQDTLTAWAPARQVGTNAITLGAWDERQLSGVSGSSALPDAQRPPGVPMLERYVGVGERQFADGRVADAQHGAPDLANARAQAWLDALLLAQQTVEGQGAVRALSVGATFTLAEHFTSGALDGSTFGSNAFSVIGITHEAANNLGVRTAPLASATKVEAGSYRNRFQAAPGHLRLVPAPLAAPPSPGLQTAVVMAQLSGGGVGSDAGRTAIHSDRDGRIRIQFPWQRGAPDDTPLAGGLAAPASPNGQTTGHAPGDARGGTWVRVLQDQAGPDWGAVFTPRPGTEVLVDFIDGDIDRPIVIGQLHNGPHTLPWPAGAGSQANHPGTLSGWHHPLLDEAGGQSGANQWLIDDSQGQLRMRLLSYSASHGHSELSLGHLVQHSARHDAQGSQARRGHWLGEGFYGHTEGWAVVRAGQGMLLSTSARAAQGSSVASTQMDASEAVAQLRASRQLGQALGDSARQQGALGLDSHGDGHGDNGPAWMAHTAAMAPAASGKLPATLNGQDARKAQAGSRTLADPVEAFARAQLHLDTPSSAALVSAEHLSMFSGQDTSLSTQGDAHLTAAHTLSAVSGQTTSLYTHAGGIHAIAANATLSLRAHTDAQQLWADQDITVQSTTDEVRVFAQDSITLTAGQSQITLQGGDITFTCPGSFTVKGASHEWGGGANASSSLLALPSGTHQIEAVSTPLERVYGQAVSVEEVPAEWLPNPISRQVKGYLQSQSVAEAPMSRGQVSSETMLLDRPADLQLWLLSSAAWHVSEDVLQPLEDSSVHQEDRGEDDNDQ</sequence>
<name>A0A4R6R8F8_9BURK</name>
<feature type="compositionally biased region" description="Low complexity" evidence="1">
    <location>
        <begin position="486"/>
        <end position="495"/>
    </location>
</feature>
<dbReference type="InterPro" id="IPR006533">
    <property type="entry name" value="T6SS_Vgr_RhsGE"/>
</dbReference>
<dbReference type="NCBIfam" id="TIGR01646">
    <property type="entry name" value="vgr_GE"/>
    <property type="match status" value="1"/>
</dbReference>
<dbReference type="AlphaFoldDB" id="A0A4R6R8F8"/>
<dbReference type="Pfam" id="PF04717">
    <property type="entry name" value="Phage_base_V"/>
    <property type="match status" value="1"/>
</dbReference>
<comment type="caution">
    <text evidence="5">The sequence shown here is derived from an EMBL/GenBank/DDBJ whole genome shotgun (WGS) entry which is preliminary data.</text>
</comment>
<dbReference type="InterPro" id="IPR037026">
    <property type="entry name" value="Vgr_OB-fold_dom_sf"/>
</dbReference>
<dbReference type="Pfam" id="PF05954">
    <property type="entry name" value="Phage_GPD"/>
    <property type="match status" value="1"/>
</dbReference>
<evidence type="ECO:0000313" key="5">
    <source>
        <dbReference type="EMBL" id="TDP82065.1"/>
    </source>
</evidence>
<dbReference type="SUPFAM" id="SSF69279">
    <property type="entry name" value="Phage tail proteins"/>
    <property type="match status" value="2"/>
</dbReference>
<evidence type="ECO:0000259" key="3">
    <source>
        <dbReference type="Pfam" id="PF10106"/>
    </source>
</evidence>
<protein>
    <submittedName>
        <fullName evidence="5">Type VI secretion system secreted protein VgrG</fullName>
    </submittedName>
</protein>
<dbReference type="Pfam" id="PF13296">
    <property type="entry name" value="T6SS_Vgr"/>
    <property type="match status" value="1"/>
</dbReference>
<dbReference type="InterPro" id="IPR018769">
    <property type="entry name" value="VgrG2_DUF2345"/>
</dbReference>
<feature type="domain" description="Gp5/Type VI secretion system Vgr protein OB-fold" evidence="2">
    <location>
        <begin position="510"/>
        <end position="557"/>
    </location>
</feature>
<keyword evidence="6" id="KW-1185">Reference proteome</keyword>
<dbReference type="Gene3D" id="2.40.50.230">
    <property type="entry name" value="Gp5 N-terminal domain"/>
    <property type="match status" value="1"/>
</dbReference>
<accession>A0A4R6R8F8</accession>
<evidence type="ECO:0000256" key="1">
    <source>
        <dbReference type="SAM" id="MobiDB-lite"/>
    </source>
</evidence>
<dbReference type="Gene3D" id="4.10.220.110">
    <property type="match status" value="1"/>
</dbReference>
<organism evidence="5 6">
    <name type="scientific">Aquabacterium commune</name>
    <dbReference type="NCBI Taxonomy" id="70586"/>
    <lineage>
        <taxon>Bacteria</taxon>
        <taxon>Pseudomonadati</taxon>
        <taxon>Pseudomonadota</taxon>
        <taxon>Betaproteobacteria</taxon>
        <taxon>Burkholderiales</taxon>
        <taxon>Aquabacterium</taxon>
    </lineage>
</organism>
<dbReference type="InterPro" id="IPR028244">
    <property type="entry name" value="T6SS_Rhs_Vgr_dom"/>
</dbReference>
<dbReference type="RefSeq" id="WP_133609180.1">
    <property type="nucleotide sequence ID" value="NZ_SNXW01000006.1"/>
</dbReference>
<feature type="domain" description="Putative type VI secretion system Rhs element associated Vgr" evidence="4">
    <location>
        <begin position="593"/>
        <end position="711"/>
    </location>
</feature>
<dbReference type="SUPFAM" id="SSF69255">
    <property type="entry name" value="gp5 N-terminal domain-like"/>
    <property type="match status" value="1"/>
</dbReference>
<reference evidence="5 6" key="1">
    <citation type="submission" date="2019-03" db="EMBL/GenBank/DDBJ databases">
        <title>Genomic Encyclopedia of Type Strains, Phase IV (KMG-IV): sequencing the most valuable type-strain genomes for metagenomic binning, comparative biology and taxonomic classification.</title>
        <authorList>
            <person name="Goeker M."/>
        </authorList>
    </citation>
    <scope>NUCLEOTIDE SEQUENCE [LARGE SCALE GENOMIC DNA]</scope>
    <source>
        <strain evidence="5 6">DSM 11901</strain>
    </source>
</reference>
<gene>
    <name evidence="5" type="ORF">EV672_10619</name>
</gene>
<feature type="region of interest" description="Disordered" evidence="1">
    <location>
        <begin position="705"/>
        <end position="733"/>
    </location>
</feature>
<proteinExistence type="predicted"/>
<evidence type="ECO:0000313" key="6">
    <source>
        <dbReference type="Proteomes" id="UP000294593"/>
    </source>
</evidence>
<evidence type="ECO:0000259" key="4">
    <source>
        <dbReference type="Pfam" id="PF13296"/>
    </source>
</evidence>
<dbReference type="OrthoDB" id="1907165at2"/>
<dbReference type="Gene3D" id="2.30.110.50">
    <property type="match status" value="1"/>
</dbReference>
<dbReference type="Proteomes" id="UP000294593">
    <property type="component" value="Unassembled WGS sequence"/>
</dbReference>
<feature type="domain" description="DUF2345" evidence="3">
    <location>
        <begin position="769"/>
        <end position="916"/>
    </location>
</feature>
<feature type="region of interest" description="Disordered" evidence="1">
    <location>
        <begin position="478"/>
        <end position="511"/>
    </location>
</feature>
<dbReference type="Gene3D" id="3.55.50.10">
    <property type="entry name" value="Baseplate protein-like domains"/>
    <property type="match status" value="1"/>
</dbReference>
<dbReference type="InterPro" id="IPR006531">
    <property type="entry name" value="Gp5/Vgr_OB"/>
</dbReference>